<keyword evidence="3" id="KW-1185">Reference proteome</keyword>
<accession>A0A2R8BDN6</accession>
<dbReference type="InterPro" id="IPR032710">
    <property type="entry name" value="NTF2-like_dom_sf"/>
</dbReference>
<evidence type="ECO:0000313" key="3">
    <source>
        <dbReference type="Proteomes" id="UP000244880"/>
    </source>
</evidence>
<feature type="domain" description="SnoaL-like" evidence="1">
    <location>
        <begin position="9"/>
        <end position="109"/>
    </location>
</feature>
<gene>
    <name evidence="2" type="ORF">ASD8599_01876</name>
</gene>
<organism evidence="2 3">
    <name type="scientific">Ascidiaceihabitans donghaensis</name>
    <dbReference type="NCBI Taxonomy" id="1510460"/>
    <lineage>
        <taxon>Bacteria</taxon>
        <taxon>Pseudomonadati</taxon>
        <taxon>Pseudomonadota</taxon>
        <taxon>Alphaproteobacteria</taxon>
        <taxon>Rhodobacterales</taxon>
        <taxon>Paracoccaceae</taxon>
        <taxon>Ascidiaceihabitans</taxon>
    </lineage>
</organism>
<evidence type="ECO:0000259" key="1">
    <source>
        <dbReference type="Pfam" id="PF12680"/>
    </source>
</evidence>
<dbReference type="OrthoDB" id="7844074at2"/>
<dbReference type="AlphaFoldDB" id="A0A2R8BDN6"/>
<evidence type="ECO:0000313" key="2">
    <source>
        <dbReference type="EMBL" id="SPH21131.1"/>
    </source>
</evidence>
<dbReference type="RefSeq" id="WP_108828249.1">
    <property type="nucleotide sequence ID" value="NZ_OMOR01000001.1"/>
</dbReference>
<dbReference type="Proteomes" id="UP000244880">
    <property type="component" value="Unassembled WGS sequence"/>
</dbReference>
<name>A0A2R8BDN6_9RHOB</name>
<proteinExistence type="predicted"/>
<sequence length="142" mass="16779">MENKHDILKRYYKDVWERGNLDAIDAYFDLTSDADRLLPDRRIEPGEIREWVGIIRSYVTDIDVKIIKSIEEGDWISAFMVIECRRLDTGQPVKAHQHIMLRFTKDKKVESYPQFDFLQFFEQIGLLPENSLELLMGGTRLN</sequence>
<dbReference type="InterPro" id="IPR037401">
    <property type="entry name" value="SnoaL-like"/>
</dbReference>
<protein>
    <recommendedName>
        <fullName evidence="1">SnoaL-like domain-containing protein</fullName>
    </recommendedName>
</protein>
<reference evidence="2 3" key="1">
    <citation type="submission" date="2018-03" db="EMBL/GenBank/DDBJ databases">
        <authorList>
            <person name="Keele B.F."/>
        </authorList>
    </citation>
    <scope>NUCLEOTIDE SEQUENCE [LARGE SCALE GENOMIC DNA]</scope>
    <source>
        <strain evidence="2 3">CECT 8599</strain>
    </source>
</reference>
<dbReference type="Gene3D" id="3.10.450.50">
    <property type="match status" value="1"/>
</dbReference>
<dbReference type="EMBL" id="OMOR01000001">
    <property type="protein sequence ID" value="SPH21131.1"/>
    <property type="molecule type" value="Genomic_DNA"/>
</dbReference>
<dbReference type="Pfam" id="PF12680">
    <property type="entry name" value="SnoaL_2"/>
    <property type="match status" value="1"/>
</dbReference>
<dbReference type="SUPFAM" id="SSF54427">
    <property type="entry name" value="NTF2-like"/>
    <property type="match status" value="1"/>
</dbReference>